<dbReference type="PROSITE" id="PS01124">
    <property type="entry name" value="HTH_ARAC_FAMILY_2"/>
    <property type="match status" value="1"/>
</dbReference>
<dbReference type="InterPro" id="IPR037923">
    <property type="entry name" value="HTH-like"/>
</dbReference>
<dbReference type="SUPFAM" id="SSF51215">
    <property type="entry name" value="Regulatory protein AraC"/>
    <property type="match status" value="1"/>
</dbReference>
<dbReference type="AlphaFoldDB" id="A0A9D1NTT3"/>
<dbReference type="SUPFAM" id="SSF46689">
    <property type="entry name" value="Homeodomain-like"/>
    <property type="match status" value="2"/>
</dbReference>
<dbReference type="InterPro" id="IPR009057">
    <property type="entry name" value="Homeodomain-like_sf"/>
</dbReference>
<dbReference type="InterPro" id="IPR003313">
    <property type="entry name" value="AraC-bd"/>
</dbReference>
<evidence type="ECO:0000256" key="1">
    <source>
        <dbReference type="ARBA" id="ARBA00023015"/>
    </source>
</evidence>
<keyword evidence="2" id="KW-0238">DNA-binding</keyword>
<reference evidence="5" key="2">
    <citation type="journal article" date="2021" name="PeerJ">
        <title>Extensive microbial diversity within the chicken gut microbiome revealed by metagenomics and culture.</title>
        <authorList>
            <person name="Gilroy R."/>
            <person name="Ravi A."/>
            <person name="Getino M."/>
            <person name="Pursley I."/>
            <person name="Horton D.L."/>
            <person name="Alikhan N.F."/>
            <person name="Baker D."/>
            <person name="Gharbi K."/>
            <person name="Hall N."/>
            <person name="Watson M."/>
            <person name="Adriaenssens E.M."/>
            <person name="Foster-Nyarko E."/>
            <person name="Jarju S."/>
            <person name="Secka A."/>
            <person name="Antonio M."/>
            <person name="Oren A."/>
            <person name="Chaudhuri R.R."/>
            <person name="La Ragione R."/>
            <person name="Hildebrand F."/>
            <person name="Pallen M.J."/>
        </authorList>
    </citation>
    <scope>NUCLEOTIDE SEQUENCE</scope>
    <source>
        <strain evidence="5">ChiBcec2-4451</strain>
    </source>
</reference>
<dbReference type="Pfam" id="PF12833">
    <property type="entry name" value="HTH_18"/>
    <property type="match status" value="1"/>
</dbReference>
<dbReference type="Gene3D" id="2.60.120.280">
    <property type="entry name" value="Regulatory protein AraC"/>
    <property type="match status" value="1"/>
</dbReference>
<dbReference type="PANTHER" id="PTHR43280:SF2">
    <property type="entry name" value="HTH-TYPE TRANSCRIPTIONAL REGULATOR EXSA"/>
    <property type="match status" value="1"/>
</dbReference>
<evidence type="ECO:0000256" key="2">
    <source>
        <dbReference type="ARBA" id="ARBA00023125"/>
    </source>
</evidence>
<evidence type="ECO:0000259" key="4">
    <source>
        <dbReference type="PROSITE" id="PS01124"/>
    </source>
</evidence>
<reference evidence="5" key="1">
    <citation type="submission" date="2020-10" db="EMBL/GenBank/DDBJ databases">
        <authorList>
            <person name="Gilroy R."/>
        </authorList>
    </citation>
    <scope>NUCLEOTIDE SEQUENCE</scope>
    <source>
        <strain evidence="5">ChiBcec2-4451</strain>
    </source>
</reference>
<evidence type="ECO:0000256" key="3">
    <source>
        <dbReference type="ARBA" id="ARBA00023163"/>
    </source>
</evidence>
<dbReference type="GO" id="GO:0003700">
    <property type="term" value="F:DNA-binding transcription factor activity"/>
    <property type="evidence" value="ECO:0007669"/>
    <property type="project" value="InterPro"/>
</dbReference>
<protein>
    <submittedName>
        <fullName evidence="5">Helix-turn-helix domain-containing protein</fullName>
    </submittedName>
</protein>
<keyword evidence="1" id="KW-0805">Transcription regulation</keyword>
<gene>
    <name evidence="5" type="ORF">IAA63_03455</name>
</gene>
<dbReference type="GO" id="GO:0043565">
    <property type="term" value="F:sequence-specific DNA binding"/>
    <property type="evidence" value="ECO:0007669"/>
    <property type="project" value="InterPro"/>
</dbReference>
<dbReference type="Pfam" id="PF02311">
    <property type="entry name" value="AraC_binding"/>
    <property type="match status" value="1"/>
</dbReference>
<comment type="caution">
    <text evidence="5">The sequence shown here is derived from an EMBL/GenBank/DDBJ whole genome shotgun (WGS) entry which is preliminary data.</text>
</comment>
<organism evidence="5 6">
    <name type="scientific">Candidatus Pullilachnospira stercoravium</name>
    <dbReference type="NCBI Taxonomy" id="2840913"/>
    <lineage>
        <taxon>Bacteria</taxon>
        <taxon>Bacillati</taxon>
        <taxon>Bacillota</taxon>
        <taxon>Clostridia</taxon>
        <taxon>Lachnospirales</taxon>
        <taxon>Lachnospiraceae</taxon>
        <taxon>Lachnospiraceae incertae sedis</taxon>
        <taxon>Candidatus Pullilachnospira</taxon>
    </lineage>
</organism>
<dbReference type="Proteomes" id="UP000886723">
    <property type="component" value="Unassembled WGS sequence"/>
</dbReference>
<evidence type="ECO:0000313" key="6">
    <source>
        <dbReference type="Proteomes" id="UP000886723"/>
    </source>
</evidence>
<dbReference type="InterPro" id="IPR018060">
    <property type="entry name" value="HTH_AraC"/>
</dbReference>
<dbReference type="SMART" id="SM00342">
    <property type="entry name" value="HTH_ARAC"/>
    <property type="match status" value="1"/>
</dbReference>
<feature type="domain" description="HTH araC/xylS-type" evidence="4">
    <location>
        <begin position="181"/>
        <end position="279"/>
    </location>
</feature>
<proteinExistence type="predicted"/>
<evidence type="ECO:0000313" key="5">
    <source>
        <dbReference type="EMBL" id="HIV12183.1"/>
    </source>
</evidence>
<sequence length="283" mass="32650">MINDSGYFYPDETGACDTRYELSVNSAGRYKLIRRESFETIRPAGRNDFQLLYLAGGSADFVIGGKNFHLTEGHVILYYPGERQYYLYERKNHPEVYWLHFTGSQAASWASRAGFSHSGFCRTGLQSEFVLLFRRIIREVQLKKPRCHPLCALYTRELLELLIRQTQSQQDTSGHGSELVEKAIVQFYQSYQQPLQIRDHADALNVSVCWLIRCFKRYTGVTPQKYLTDIRIAKAKELLYSSTLSCGEIAASVGYPDPLYFSRVFRRETGQSPQTFRKTLREG</sequence>
<dbReference type="Gene3D" id="1.10.10.60">
    <property type="entry name" value="Homeodomain-like"/>
    <property type="match status" value="2"/>
</dbReference>
<name>A0A9D1NTT3_9FIRM</name>
<dbReference type="EMBL" id="DVON01000072">
    <property type="protein sequence ID" value="HIV12183.1"/>
    <property type="molecule type" value="Genomic_DNA"/>
</dbReference>
<dbReference type="PANTHER" id="PTHR43280">
    <property type="entry name" value="ARAC-FAMILY TRANSCRIPTIONAL REGULATOR"/>
    <property type="match status" value="1"/>
</dbReference>
<accession>A0A9D1NTT3</accession>
<keyword evidence="3" id="KW-0804">Transcription</keyword>